<proteinExistence type="predicted"/>
<accession>A0A6A7ARI2</accession>
<name>A0A6A7ARI2_9PLEO</name>
<dbReference type="Proteomes" id="UP000799423">
    <property type="component" value="Unassembled WGS sequence"/>
</dbReference>
<feature type="chain" id="PRO_5025469732" evidence="1">
    <location>
        <begin position="20"/>
        <end position="126"/>
    </location>
</feature>
<protein>
    <submittedName>
        <fullName evidence="2">Uncharacterized protein</fullName>
    </submittedName>
</protein>
<dbReference type="AlphaFoldDB" id="A0A6A7ARI2"/>
<dbReference type="EMBL" id="MU006366">
    <property type="protein sequence ID" value="KAF2844725.1"/>
    <property type="molecule type" value="Genomic_DNA"/>
</dbReference>
<dbReference type="OrthoDB" id="3685541at2759"/>
<gene>
    <name evidence="2" type="ORF">T440DRAFT_523282</name>
</gene>
<organism evidence="2 3">
    <name type="scientific">Plenodomus tracheiphilus IPT5</name>
    <dbReference type="NCBI Taxonomy" id="1408161"/>
    <lineage>
        <taxon>Eukaryota</taxon>
        <taxon>Fungi</taxon>
        <taxon>Dikarya</taxon>
        <taxon>Ascomycota</taxon>
        <taxon>Pezizomycotina</taxon>
        <taxon>Dothideomycetes</taxon>
        <taxon>Pleosporomycetidae</taxon>
        <taxon>Pleosporales</taxon>
        <taxon>Pleosporineae</taxon>
        <taxon>Leptosphaeriaceae</taxon>
        <taxon>Plenodomus</taxon>
    </lineage>
</organism>
<evidence type="ECO:0000313" key="2">
    <source>
        <dbReference type="EMBL" id="KAF2844725.1"/>
    </source>
</evidence>
<keyword evidence="1" id="KW-0732">Signal</keyword>
<keyword evidence="3" id="KW-1185">Reference proteome</keyword>
<evidence type="ECO:0000313" key="3">
    <source>
        <dbReference type="Proteomes" id="UP000799423"/>
    </source>
</evidence>
<feature type="signal peptide" evidence="1">
    <location>
        <begin position="1"/>
        <end position="19"/>
    </location>
</feature>
<sequence length="126" mass="13572">MSPLTILFHCLALFNMAFALPTDLATAINIPTIKTSSSNAQPSTANTAGLCGQFTIHEGGFAVPTYTSNICTNTDEFETMVLFENWGCGLCIVFHGRQCQGDIRWSGGPDALASHHVDGAQSYFCY</sequence>
<evidence type="ECO:0000256" key="1">
    <source>
        <dbReference type="SAM" id="SignalP"/>
    </source>
</evidence>
<reference evidence="2" key="1">
    <citation type="submission" date="2020-01" db="EMBL/GenBank/DDBJ databases">
        <authorList>
            <consortium name="DOE Joint Genome Institute"/>
            <person name="Haridas S."/>
            <person name="Albert R."/>
            <person name="Binder M."/>
            <person name="Bloem J."/>
            <person name="Labutti K."/>
            <person name="Salamov A."/>
            <person name="Andreopoulos B."/>
            <person name="Baker S.E."/>
            <person name="Barry K."/>
            <person name="Bills G."/>
            <person name="Bluhm B.H."/>
            <person name="Cannon C."/>
            <person name="Castanera R."/>
            <person name="Culley D.E."/>
            <person name="Daum C."/>
            <person name="Ezra D."/>
            <person name="Gonzalez J.B."/>
            <person name="Henrissat B."/>
            <person name="Kuo A."/>
            <person name="Liang C."/>
            <person name="Lipzen A."/>
            <person name="Lutzoni F."/>
            <person name="Magnuson J."/>
            <person name="Mondo S."/>
            <person name="Nolan M."/>
            <person name="Ohm R."/>
            <person name="Pangilinan J."/>
            <person name="Park H.-J."/>
            <person name="Ramirez L."/>
            <person name="Alfaro M."/>
            <person name="Sun H."/>
            <person name="Tritt A."/>
            <person name="Yoshinaga Y."/>
            <person name="Zwiers L.-H."/>
            <person name="Turgeon B.G."/>
            <person name="Goodwin S.B."/>
            <person name="Spatafora J.W."/>
            <person name="Crous P.W."/>
            <person name="Grigoriev I.V."/>
        </authorList>
    </citation>
    <scope>NUCLEOTIDE SEQUENCE</scope>
    <source>
        <strain evidence="2">IPT5</strain>
    </source>
</reference>